<organism evidence="1 2">
    <name type="scientific">Streptomyces sannanensis</name>
    <dbReference type="NCBI Taxonomy" id="285536"/>
    <lineage>
        <taxon>Bacteria</taxon>
        <taxon>Bacillati</taxon>
        <taxon>Actinomycetota</taxon>
        <taxon>Actinomycetes</taxon>
        <taxon>Kitasatosporales</taxon>
        <taxon>Streptomycetaceae</taxon>
        <taxon>Streptomyces</taxon>
    </lineage>
</organism>
<dbReference type="Gene3D" id="3.40.50.1010">
    <property type="entry name" value="5'-nuclease"/>
    <property type="match status" value="1"/>
</dbReference>
<dbReference type="RefSeq" id="WP_425586225.1">
    <property type="nucleotide sequence ID" value="NZ_BAAAYL010000001.1"/>
</dbReference>
<dbReference type="EMBL" id="BAAAYL010000001">
    <property type="protein sequence ID" value="GAA3374358.1"/>
    <property type="molecule type" value="Genomic_DNA"/>
</dbReference>
<keyword evidence="2" id="KW-1185">Reference proteome</keyword>
<accession>A0ABP6SEK8</accession>
<protein>
    <submittedName>
        <fullName evidence="1">Uncharacterized protein</fullName>
    </submittedName>
</protein>
<dbReference type="Proteomes" id="UP001499990">
    <property type="component" value="Unassembled WGS sequence"/>
</dbReference>
<proteinExistence type="predicted"/>
<gene>
    <name evidence="1" type="ORF">GCM10020367_37950</name>
</gene>
<sequence length="58" mass="6510">MSVGFLVDKSALTRHRMPEVAKVLDDLDDRGLLVISAPTEYEMVYSARTNAEATRLRT</sequence>
<evidence type="ECO:0000313" key="2">
    <source>
        <dbReference type="Proteomes" id="UP001499990"/>
    </source>
</evidence>
<evidence type="ECO:0000313" key="1">
    <source>
        <dbReference type="EMBL" id="GAA3374358.1"/>
    </source>
</evidence>
<name>A0ABP6SEK8_9ACTN</name>
<comment type="caution">
    <text evidence="1">The sequence shown here is derived from an EMBL/GenBank/DDBJ whole genome shotgun (WGS) entry which is preliminary data.</text>
</comment>
<reference evidence="2" key="1">
    <citation type="journal article" date="2019" name="Int. J. Syst. Evol. Microbiol.">
        <title>The Global Catalogue of Microorganisms (GCM) 10K type strain sequencing project: providing services to taxonomists for standard genome sequencing and annotation.</title>
        <authorList>
            <consortium name="The Broad Institute Genomics Platform"/>
            <consortium name="The Broad Institute Genome Sequencing Center for Infectious Disease"/>
            <person name="Wu L."/>
            <person name="Ma J."/>
        </authorList>
    </citation>
    <scope>NUCLEOTIDE SEQUENCE [LARGE SCALE GENOMIC DNA]</scope>
    <source>
        <strain evidence="2">JCM 9651</strain>
    </source>
</reference>